<dbReference type="EMBL" id="VOOR01000018">
    <property type="protein sequence ID" value="TXB63202.1"/>
    <property type="molecule type" value="Genomic_DNA"/>
</dbReference>
<accession>A0A5C6RP85</accession>
<proteinExistence type="predicted"/>
<sequence>MMIAENCATGTLAPYQPSSSAPWDRSRAQHLFRRLGFGAAPETLEQALSQNPAALVDELLGQAAALPLPGPPEWSGWSTDDYDDFNEQRIEQYLEWTVQWLGRMHEYGFREKLALFWHSHFATRFDTYLCPSYLYQYTTLLRQHALGNFKAFTHEMGRTPAMLIFLNGVQNTRFDANENYARELYELFTLGLDNGYTQQDIAETARALTGWNGINSPPFCNPITFVPLLFDNTPKTIFGQTGNWGYDDVHDLLFAERGEQVAQHICTKIYQAFVHPEAQQDIVSGLAQTFLNHDFELEPVFRQLFKSEHFFDEAVIGTQIKSPVELMLGMLRESRLPVSPQRLQVTGFLSAELGQQLFAPPDVKGWIGNRDWIDTNALTGRWQSLDYFIFQAYQFHPQVLVQLAKDLSSNSIDPYEVTHAVVGHFISGGLGEPADYERAAAVFKWEVPQNYYDAGEWNLNWDTVPAQMAFLLRHIARLPEFQLS</sequence>
<evidence type="ECO:0000313" key="1">
    <source>
        <dbReference type="EMBL" id="TXB63202.1"/>
    </source>
</evidence>
<comment type="caution">
    <text evidence="1">The sequence shown here is derived from an EMBL/GenBank/DDBJ whole genome shotgun (WGS) entry which is preliminary data.</text>
</comment>
<dbReference type="Pfam" id="PF08811">
    <property type="entry name" value="DUF1800"/>
    <property type="match status" value="1"/>
</dbReference>
<protein>
    <submittedName>
        <fullName evidence="1">DUF1800 domain-containing protein</fullName>
    </submittedName>
</protein>
<keyword evidence="2" id="KW-1185">Reference proteome</keyword>
<dbReference type="RefSeq" id="WP_147167457.1">
    <property type="nucleotide sequence ID" value="NZ_VOOR01000018.1"/>
</dbReference>
<dbReference type="InterPro" id="IPR014917">
    <property type="entry name" value="DUF1800"/>
</dbReference>
<dbReference type="Proteomes" id="UP000321580">
    <property type="component" value="Unassembled WGS sequence"/>
</dbReference>
<gene>
    <name evidence="1" type="ORF">FRY97_10360</name>
</gene>
<dbReference type="AlphaFoldDB" id="A0A5C6RP85"/>
<reference evidence="1 2" key="1">
    <citation type="submission" date="2019-08" db="EMBL/GenBank/DDBJ databases">
        <title>Genome of Phaeodactylibacter luteus.</title>
        <authorList>
            <person name="Bowman J.P."/>
        </authorList>
    </citation>
    <scope>NUCLEOTIDE SEQUENCE [LARGE SCALE GENOMIC DNA]</scope>
    <source>
        <strain evidence="1 2">KCTC 42180</strain>
    </source>
</reference>
<evidence type="ECO:0000313" key="2">
    <source>
        <dbReference type="Proteomes" id="UP000321580"/>
    </source>
</evidence>
<name>A0A5C6RP85_9BACT</name>
<organism evidence="1 2">
    <name type="scientific">Phaeodactylibacter luteus</name>
    <dbReference type="NCBI Taxonomy" id="1564516"/>
    <lineage>
        <taxon>Bacteria</taxon>
        <taxon>Pseudomonadati</taxon>
        <taxon>Bacteroidota</taxon>
        <taxon>Saprospiria</taxon>
        <taxon>Saprospirales</taxon>
        <taxon>Haliscomenobacteraceae</taxon>
        <taxon>Phaeodactylibacter</taxon>
    </lineage>
</organism>
<dbReference type="OrthoDB" id="9772295at2"/>